<evidence type="ECO:0000256" key="2">
    <source>
        <dbReference type="SAM" id="MobiDB-lite"/>
    </source>
</evidence>
<dbReference type="PROSITE" id="PS51257">
    <property type="entry name" value="PROKAR_LIPOPROTEIN"/>
    <property type="match status" value="1"/>
</dbReference>
<dbReference type="SUPFAM" id="SSF54106">
    <property type="entry name" value="LysM domain"/>
    <property type="match status" value="1"/>
</dbReference>
<feature type="compositionally biased region" description="Low complexity" evidence="2">
    <location>
        <begin position="326"/>
        <end position="337"/>
    </location>
</feature>
<feature type="compositionally biased region" description="Low complexity" evidence="2">
    <location>
        <begin position="345"/>
        <end position="356"/>
    </location>
</feature>
<evidence type="ECO:0000313" key="6">
    <source>
        <dbReference type="Proteomes" id="UP000298588"/>
    </source>
</evidence>
<feature type="compositionally biased region" description="Polar residues" evidence="2">
    <location>
        <begin position="142"/>
        <end position="153"/>
    </location>
</feature>
<dbReference type="Proteomes" id="UP000298588">
    <property type="component" value="Chromosome"/>
</dbReference>
<gene>
    <name evidence="5" type="ORF">E8L99_16900</name>
</gene>
<feature type="compositionally biased region" description="Polar residues" evidence="2">
    <location>
        <begin position="84"/>
        <end position="114"/>
    </location>
</feature>
<feature type="region of interest" description="Disordered" evidence="2">
    <location>
        <begin position="77"/>
        <end position="153"/>
    </location>
</feature>
<dbReference type="InterPro" id="IPR016047">
    <property type="entry name" value="M23ase_b-sheet_dom"/>
</dbReference>
<dbReference type="Gene3D" id="2.70.70.10">
    <property type="entry name" value="Glucose Permease (Domain IIA)"/>
    <property type="match status" value="1"/>
</dbReference>
<dbReference type="PANTHER" id="PTHR21666">
    <property type="entry name" value="PEPTIDASE-RELATED"/>
    <property type="match status" value="1"/>
</dbReference>
<organism evidence="5 6">
    <name type="scientific">Phreatobacter aquaticus</name>
    <dbReference type="NCBI Taxonomy" id="2570229"/>
    <lineage>
        <taxon>Bacteria</taxon>
        <taxon>Pseudomonadati</taxon>
        <taxon>Pseudomonadota</taxon>
        <taxon>Alphaproteobacteria</taxon>
        <taxon>Hyphomicrobiales</taxon>
        <taxon>Phreatobacteraceae</taxon>
        <taxon>Phreatobacter</taxon>
    </lineage>
</organism>
<dbReference type="PANTHER" id="PTHR21666:SF263">
    <property type="entry name" value="MUREIN HYDROLASE ACTIVATOR NLPD"/>
    <property type="match status" value="1"/>
</dbReference>
<evidence type="ECO:0000256" key="3">
    <source>
        <dbReference type="SAM" id="SignalP"/>
    </source>
</evidence>
<protein>
    <submittedName>
        <fullName evidence="5">LysM peptidoglycan-binding domain-containing M23 family metallopeptidase</fullName>
    </submittedName>
</protein>
<evidence type="ECO:0000313" key="5">
    <source>
        <dbReference type="EMBL" id="QCK87316.1"/>
    </source>
</evidence>
<dbReference type="Pfam" id="PF01476">
    <property type="entry name" value="LysM"/>
    <property type="match status" value="2"/>
</dbReference>
<dbReference type="CDD" id="cd12797">
    <property type="entry name" value="M23_peptidase"/>
    <property type="match status" value="1"/>
</dbReference>
<dbReference type="InterPro" id="IPR011055">
    <property type="entry name" value="Dup_hybrid_motif"/>
</dbReference>
<dbReference type="AlphaFoldDB" id="A0A4D7QP23"/>
<feature type="signal peptide" evidence="3">
    <location>
        <begin position="1"/>
        <end position="23"/>
    </location>
</feature>
<keyword evidence="6" id="KW-1185">Reference proteome</keyword>
<dbReference type="CDD" id="cd00118">
    <property type="entry name" value="LysM"/>
    <property type="match status" value="2"/>
</dbReference>
<feature type="domain" description="LysM" evidence="4">
    <location>
        <begin position="142"/>
        <end position="186"/>
    </location>
</feature>
<dbReference type="PROSITE" id="PS51782">
    <property type="entry name" value="LYSM"/>
    <property type="match status" value="2"/>
</dbReference>
<dbReference type="InterPro" id="IPR050570">
    <property type="entry name" value="Cell_wall_metabolism_enzyme"/>
</dbReference>
<dbReference type="Pfam" id="PF01551">
    <property type="entry name" value="Peptidase_M23"/>
    <property type="match status" value="1"/>
</dbReference>
<comment type="similarity">
    <text evidence="1">Belongs to the E.coli NlpD/Haemophilus LppB family.</text>
</comment>
<dbReference type="GO" id="GO:0004222">
    <property type="term" value="F:metalloendopeptidase activity"/>
    <property type="evidence" value="ECO:0007669"/>
    <property type="project" value="TreeGrafter"/>
</dbReference>
<dbReference type="EMBL" id="CP039865">
    <property type="protein sequence ID" value="QCK87316.1"/>
    <property type="molecule type" value="Genomic_DNA"/>
</dbReference>
<reference evidence="5 6" key="1">
    <citation type="submission" date="2019-04" db="EMBL/GenBank/DDBJ databases">
        <title>Phreatobacter aquaticus sp. nov.</title>
        <authorList>
            <person name="Choi A."/>
            <person name="Baek K."/>
        </authorList>
    </citation>
    <scope>NUCLEOTIDE SEQUENCE [LARGE SCALE GENOMIC DNA]</scope>
    <source>
        <strain evidence="5 6">NMCR1094</strain>
    </source>
</reference>
<dbReference type="KEGG" id="paqt:E8L99_16900"/>
<feature type="domain" description="LysM" evidence="4">
    <location>
        <begin position="281"/>
        <end position="325"/>
    </location>
</feature>
<dbReference type="InterPro" id="IPR036779">
    <property type="entry name" value="LysM_dom_sf"/>
</dbReference>
<feature type="region of interest" description="Disordered" evidence="2">
    <location>
        <begin position="326"/>
        <end position="419"/>
    </location>
</feature>
<name>A0A4D7QP23_9HYPH</name>
<accession>A0A4D7QP23</accession>
<dbReference type="SMART" id="SM00257">
    <property type="entry name" value="LysM"/>
    <property type="match status" value="2"/>
</dbReference>
<evidence type="ECO:0000256" key="1">
    <source>
        <dbReference type="ARBA" id="ARBA00038420"/>
    </source>
</evidence>
<dbReference type="Gene3D" id="3.10.350.10">
    <property type="entry name" value="LysM domain"/>
    <property type="match status" value="2"/>
</dbReference>
<dbReference type="InterPro" id="IPR018392">
    <property type="entry name" value="LysM"/>
</dbReference>
<keyword evidence="3" id="KW-0732">Signal</keyword>
<dbReference type="OrthoDB" id="9795421at2"/>
<feature type="compositionally biased region" description="Low complexity" evidence="2">
    <location>
        <begin position="364"/>
        <end position="415"/>
    </location>
</feature>
<proteinExistence type="inferred from homology"/>
<sequence>MRARAFFGLSKAALLVAVSGLTAACSSDMARFDENPFRSGNVAQSPRQEVVASVPTARVDSAPLSPANDIAAPVRRQGAVESSPFGSNSADPGLTTGTVTQRSTFGSSNPQTPAVRQMAAARATGAQPVAGSSNGWSAAGGTTIQASSGDTVDSLSRRYGVPAPAIAQANGLSAGQGLSPGQSVVIPTYSIGSTQQRAPVAAAPAPVQAAAPAAPVRQVRTIELPRAPAPVATARNEAATAPVPAARAGWQVGAQPRAAAPSQPVAQAQPVAPTRQATRPVSHTVAMGENLASIATRYGTTPAEIARTNNIPSGRPVRIGQSLRLPGAGQVAQAQPAPDRREQAQRTVAQVQATPAGQRADQRATAAIPPAQPAAREAAPALAAAQTQPAPAPAQAAQPAPAQAAAAPAAAPAAASSEPQFRWPVRGRVITSFRAGTNDGIKMAVPEGTPIKAAEDGVVAYAGNELRGYGNLVLVRHSNGFVTAYAHNSNISVRRGEQVRRGQTIAAAGQTGNVSSPQLHFEIRRGATPVDPMTYLGSN</sequence>
<feature type="chain" id="PRO_5020860031" evidence="3">
    <location>
        <begin position="24"/>
        <end position="539"/>
    </location>
</feature>
<dbReference type="SUPFAM" id="SSF51261">
    <property type="entry name" value="Duplicated hybrid motif"/>
    <property type="match status" value="1"/>
</dbReference>
<feature type="compositionally biased region" description="Low complexity" evidence="2">
    <location>
        <begin position="130"/>
        <end position="141"/>
    </location>
</feature>
<evidence type="ECO:0000259" key="4">
    <source>
        <dbReference type="PROSITE" id="PS51782"/>
    </source>
</evidence>